<evidence type="ECO:0000256" key="2">
    <source>
        <dbReference type="SAM" id="Phobius"/>
    </source>
</evidence>
<protein>
    <recommendedName>
        <fullName evidence="5">TOM13-domain-containing protein</fullName>
    </recommendedName>
</protein>
<feature type="compositionally biased region" description="Low complexity" evidence="1">
    <location>
        <begin position="39"/>
        <end position="53"/>
    </location>
</feature>
<dbReference type="EMBL" id="ML170163">
    <property type="protein sequence ID" value="TDL25500.1"/>
    <property type="molecule type" value="Genomic_DNA"/>
</dbReference>
<dbReference type="Proteomes" id="UP000294933">
    <property type="component" value="Unassembled WGS sequence"/>
</dbReference>
<feature type="compositionally biased region" description="Basic and acidic residues" evidence="1">
    <location>
        <begin position="111"/>
        <end position="120"/>
    </location>
</feature>
<keyword evidence="2" id="KW-1133">Transmembrane helix</keyword>
<dbReference type="STRING" id="50990.A0A4Y7QF63"/>
<dbReference type="GO" id="GO:0070096">
    <property type="term" value="P:mitochondrial outer membrane translocase complex assembly"/>
    <property type="evidence" value="ECO:0007669"/>
    <property type="project" value="TreeGrafter"/>
</dbReference>
<feature type="compositionally biased region" description="Basic and acidic residues" evidence="1">
    <location>
        <begin position="176"/>
        <end position="190"/>
    </location>
</feature>
<dbReference type="VEuPathDB" id="FungiDB:BD410DRAFT_819653"/>
<dbReference type="OrthoDB" id="5529571at2759"/>
<organism evidence="3 4">
    <name type="scientific">Rickenella mellea</name>
    <dbReference type="NCBI Taxonomy" id="50990"/>
    <lineage>
        <taxon>Eukaryota</taxon>
        <taxon>Fungi</taxon>
        <taxon>Dikarya</taxon>
        <taxon>Basidiomycota</taxon>
        <taxon>Agaricomycotina</taxon>
        <taxon>Agaricomycetes</taxon>
        <taxon>Hymenochaetales</taxon>
        <taxon>Rickenellaceae</taxon>
        <taxon>Rickenella</taxon>
    </lineage>
</organism>
<keyword evidence="4" id="KW-1185">Reference proteome</keyword>
<dbReference type="InterPro" id="IPR013262">
    <property type="entry name" value="OMP_MIM1/TOM13_mt"/>
</dbReference>
<dbReference type="Pfam" id="PF08219">
    <property type="entry name" value="TOM13"/>
    <property type="match status" value="1"/>
</dbReference>
<feature type="transmembrane region" description="Helical" evidence="2">
    <location>
        <begin position="243"/>
        <end position="266"/>
    </location>
</feature>
<dbReference type="PANTHER" id="PTHR28241">
    <property type="entry name" value="MITOCHONDRIAL IMPORT PROTEIN 1"/>
    <property type="match status" value="1"/>
</dbReference>
<feature type="region of interest" description="Disordered" evidence="1">
    <location>
        <begin position="19"/>
        <end position="227"/>
    </location>
</feature>
<dbReference type="GO" id="GO:0005741">
    <property type="term" value="C:mitochondrial outer membrane"/>
    <property type="evidence" value="ECO:0007669"/>
    <property type="project" value="InterPro"/>
</dbReference>
<sequence>MSNDEGVDDADALLQSALSSAFTDLPVVRKSTSPSEAKPSTPTPQTQTSTQPPAAESGGEPSPEDKWKEEYEAQVQTWRAESATARKKAEETRGHWEAVRASQSDMSHSGEGWERLDDGKSIPGPPNLSSPLRTSHPESPSPADARDSVTGEGEGGRGVEKLEAIMPPARGPARRTNLEDSTHSSTHKWETIPSMDSSTPSLSYPEQSEPHSPEEGQPTPRPPALPSATLAVFDTSLTTRSRALALLSSLTINLLLPFVNGVMLGFGEIFAKTLAGRWGWKIPGGAATAVGVGAVPVSKRR</sequence>
<evidence type="ECO:0000256" key="1">
    <source>
        <dbReference type="SAM" id="MobiDB-lite"/>
    </source>
</evidence>
<reference evidence="3 4" key="1">
    <citation type="submission" date="2018-06" db="EMBL/GenBank/DDBJ databases">
        <title>A transcriptomic atlas of mushroom development highlights an independent origin of complex multicellularity.</title>
        <authorList>
            <consortium name="DOE Joint Genome Institute"/>
            <person name="Krizsan K."/>
            <person name="Almasi E."/>
            <person name="Merenyi Z."/>
            <person name="Sahu N."/>
            <person name="Viragh M."/>
            <person name="Koszo T."/>
            <person name="Mondo S."/>
            <person name="Kiss B."/>
            <person name="Balint B."/>
            <person name="Kues U."/>
            <person name="Barry K."/>
            <person name="Hegedus J.C."/>
            <person name="Henrissat B."/>
            <person name="Johnson J."/>
            <person name="Lipzen A."/>
            <person name="Ohm R."/>
            <person name="Nagy I."/>
            <person name="Pangilinan J."/>
            <person name="Yan J."/>
            <person name="Xiong Y."/>
            <person name="Grigoriev I.V."/>
            <person name="Hibbett D.S."/>
            <person name="Nagy L.G."/>
        </authorList>
    </citation>
    <scope>NUCLEOTIDE SEQUENCE [LARGE SCALE GENOMIC DNA]</scope>
    <source>
        <strain evidence="3 4">SZMC22713</strain>
    </source>
</reference>
<name>A0A4Y7QF63_9AGAM</name>
<gene>
    <name evidence="3" type="ORF">BD410DRAFT_819653</name>
</gene>
<dbReference type="AlphaFoldDB" id="A0A4Y7QF63"/>
<evidence type="ECO:0000313" key="4">
    <source>
        <dbReference type="Proteomes" id="UP000294933"/>
    </source>
</evidence>
<accession>A0A4Y7QF63</accession>
<evidence type="ECO:0008006" key="5">
    <source>
        <dbReference type="Google" id="ProtNLM"/>
    </source>
</evidence>
<dbReference type="GO" id="GO:0045040">
    <property type="term" value="P:protein insertion into mitochondrial outer membrane"/>
    <property type="evidence" value="ECO:0007669"/>
    <property type="project" value="TreeGrafter"/>
</dbReference>
<feature type="compositionally biased region" description="Basic and acidic residues" evidence="1">
    <location>
        <begin position="144"/>
        <end position="163"/>
    </location>
</feature>
<feature type="compositionally biased region" description="Polar residues" evidence="1">
    <location>
        <begin position="194"/>
        <end position="206"/>
    </location>
</feature>
<evidence type="ECO:0000313" key="3">
    <source>
        <dbReference type="EMBL" id="TDL25500.1"/>
    </source>
</evidence>
<feature type="transmembrane region" description="Helical" evidence="2">
    <location>
        <begin position="278"/>
        <end position="297"/>
    </location>
</feature>
<dbReference type="PANTHER" id="PTHR28241:SF1">
    <property type="entry name" value="MITOCHONDRIAL IMPORT PROTEIN 1"/>
    <property type="match status" value="1"/>
</dbReference>
<proteinExistence type="predicted"/>
<keyword evidence="2" id="KW-0812">Transmembrane</keyword>
<keyword evidence="2" id="KW-0472">Membrane</keyword>
<feature type="compositionally biased region" description="Basic and acidic residues" evidence="1">
    <location>
        <begin position="87"/>
        <end position="98"/>
    </location>
</feature>